<protein>
    <submittedName>
        <fullName evidence="2">Uncharacterized protein</fullName>
    </submittedName>
</protein>
<sequence>MASSQKIPNEIPGEAPEPLPLYVSSPSQSLAGPAIEPPPAYGNGPPTYDNATLGTAGTELVPPDTLLLNGKVIHSGGSVSSPCLYELSHHIAQRELTTTVELSRLDHRAHGTTSQAVPDAAGRVKSIFTLTHLPPITTPKFEYYLHSTSRGNVGNVGLEPYSGFRSGSGYRVLRVTRPRVAAQMEAKELLFVAKARGTGRYDWRDGGDGRRVLAYEADEGAHCRFQIVEDMDQGRRDALVGAWCLRVWQEIVESRPTTRYRRHRHGHLAV</sequence>
<evidence type="ECO:0000256" key="1">
    <source>
        <dbReference type="SAM" id="MobiDB-lite"/>
    </source>
</evidence>
<evidence type="ECO:0000313" key="3">
    <source>
        <dbReference type="Proteomes" id="UP001187682"/>
    </source>
</evidence>
<dbReference type="AlphaFoldDB" id="A0AAE8SSB6"/>
<organism evidence="2 3">
    <name type="scientific">Cephalotrichum gorgonifer</name>
    <dbReference type="NCBI Taxonomy" id="2041049"/>
    <lineage>
        <taxon>Eukaryota</taxon>
        <taxon>Fungi</taxon>
        <taxon>Dikarya</taxon>
        <taxon>Ascomycota</taxon>
        <taxon>Pezizomycotina</taxon>
        <taxon>Sordariomycetes</taxon>
        <taxon>Hypocreomycetidae</taxon>
        <taxon>Microascales</taxon>
        <taxon>Microascaceae</taxon>
        <taxon>Cephalotrichum</taxon>
    </lineage>
</organism>
<gene>
    <name evidence="2" type="ORF">DNG_02187</name>
</gene>
<evidence type="ECO:0000313" key="2">
    <source>
        <dbReference type="EMBL" id="SPN99152.1"/>
    </source>
</evidence>
<proteinExistence type="predicted"/>
<accession>A0AAE8SSB6</accession>
<comment type="caution">
    <text evidence="2">The sequence shown here is derived from an EMBL/GenBank/DDBJ whole genome shotgun (WGS) entry which is preliminary data.</text>
</comment>
<dbReference type="EMBL" id="ONZQ02000002">
    <property type="protein sequence ID" value="SPN99152.1"/>
    <property type="molecule type" value="Genomic_DNA"/>
</dbReference>
<reference evidence="2" key="1">
    <citation type="submission" date="2018-03" db="EMBL/GenBank/DDBJ databases">
        <authorList>
            <person name="Guldener U."/>
        </authorList>
    </citation>
    <scope>NUCLEOTIDE SEQUENCE</scope>
</reference>
<keyword evidence="3" id="KW-1185">Reference proteome</keyword>
<feature type="region of interest" description="Disordered" evidence="1">
    <location>
        <begin position="1"/>
        <end position="48"/>
    </location>
</feature>
<dbReference type="Proteomes" id="UP001187682">
    <property type="component" value="Unassembled WGS sequence"/>
</dbReference>
<name>A0AAE8SSB6_9PEZI</name>